<dbReference type="EMBL" id="AACS02000003">
    <property type="protein sequence ID" value="EAU91577.1"/>
    <property type="molecule type" value="Genomic_DNA"/>
</dbReference>
<keyword evidence="2" id="KW-1185">Reference proteome</keyword>
<evidence type="ECO:0000313" key="2">
    <source>
        <dbReference type="Proteomes" id="UP000001861"/>
    </source>
</evidence>
<dbReference type="Proteomes" id="UP000001861">
    <property type="component" value="Unassembled WGS sequence"/>
</dbReference>
<gene>
    <name evidence="1" type="ORF">CC1G_12765</name>
</gene>
<accession>A8N5U1</accession>
<reference evidence="1 2" key="1">
    <citation type="journal article" date="2010" name="Proc. Natl. Acad. Sci. U.S.A.">
        <title>Insights into evolution of multicellular fungi from the assembled chromosomes of the mushroom Coprinopsis cinerea (Coprinus cinereus).</title>
        <authorList>
            <person name="Stajich J.E."/>
            <person name="Wilke S.K."/>
            <person name="Ahren D."/>
            <person name="Au C.H."/>
            <person name="Birren B.W."/>
            <person name="Borodovsky M."/>
            <person name="Burns C."/>
            <person name="Canback B."/>
            <person name="Casselton L.A."/>
            <person name="Cheng C.K."/>
            <person name="Deng J."/>
            <person name="Dietrich F.S."/>
            <person name="Fargo D.C."/>
            <person name="Farman M.L."/>
            <person name="Gathman A.C."/>
            <person name="Goldberg J."/>
            <person name="Guigo R."/>
            <person name="Hoegger P.J."/>
            <person name="Hooker J.B."/>
            <person name="Huggins A."/>
            <person name="James T.Y."/>
            <person name="Kamada T."/>
            <person name="Kilaru S."/>
            <person name="Kodira C."/>
            <person name="Kues U."/>
            <person name="Kupfer D."/>
            <person name="Kwan H.S."/>
            <person name="Lomsadze A."/>
            <person name="Li W."/>
            <person name="Lilly W.W."/>
            <person name="Ma L.J."/>
            <person name="Mackey A.J."/>
            <person name="Manning G."/>
            <person name="Martin F."/>
            <person name="Muraguchi H."/>
            <person name="Natvig D.O."/>
            <person name="Palmerini H."/>
            <person name="Ramesh M.A."/>
            <person name="Rehmeyer C.J."/>
            <person name="Roe B.A."/>
            <person name="Shenoy N."/>
            <person name="Stanke M."/>
            <person name="Ter-Hovhannisyan V."/>
            <person name="Tunlid A."/>
            <person name="Velagapudi R."/>
            <person name="Vision T.J."/>
            <person name="Zeng Q."/>
            <person name="Zolan M.E."/>
            <person name="Pukkila P.J."/>
        </authorList>
    </citation>
    <scope>NUCLEOTIDE SEQUENCE [LARGE SCALE GENOMIC DNA]</scope>
    <source>
        <strain evidence="2">Okayama-7 / 130 / ATCC MYA-4618 / FGSC 9003</strain>
    </source>
</reference>
<dbReference type="KEGG" id="cci:CC1G_12765"/>
<proteinExistence type="predicted"/>
<dbReference type="AlphaFoldDB" id="A8N5U1"/>
<protein>
    <submittedName>
        <fullName evidence="1">Uncharacterized protein</fullName>
    </submittedName>
</protein>
<dbReference type="InParanoid" id="A8N5U1"/>
<name>A8N5U1_COPC7</name>
<dbReference type="VEuPathDB" id="FungiDB:CC1G_12765"/>
<sequence length="80" mass="8828">MPVAMTPAPSSELLLPEYVFYLLLLAVDDGSDDKKLNGRQWDAYNSRCAHSHPEIGSGEFQVVTTQVKVKVIQSPTPPRS</sequence>
<dbReference type="GeneID" id="6006679"/>
<comment type="caution">
    <text evidence="1">The sequence shown here is derived from an EMBL/GenBank/DDBJ whole genome shotgun (WGS) entry which is preliminary data.</text>
</comment>
<dbReference type="RefSeq" id="XP_001830236.1">
    <property type="nucleotide sequence ID" value="XM_001830184.1"/>
</dbReference>
<organism evidence="1 2">
    <name type="scientific">Coprinopsis cinerea (strain Okayama-7 / 130 / ATCC MYA-4618 / FGSC 9003)</name>
    <name type="common">Inky cap fungus</name>
    <name type="synonym">Hormographiella aspergillata</name>
    <dbReference type="NCBI Taxonomy" id="240176"/>
    <lineage>
        <taxon>Eukaryota</taxon>
        <taxon>Fungi</taxon>
        <taxon>Dikarya</taxon>
        <taxon>Basidiomycota</taxon>
        <taxon>Agaricomycotina</taxon>
        <taxon>Agaricomycetes</taxon>
        <taxon>Agaricomycetidae</taxon>
        <taxon>Agaricales</taxon>
        <taxon>Agaricineae</taxon>
        <taxon>Psathyrellaceae</taxon>
        <taxon>Coprinopsis</taxon>
    </lineage>
</organism>
<evidence type="ECO:0000313" key="1">
    <source>
        <dbReference type="EMBL" id="EAU91577.1"/>
    </source>
</evidence>